<proteinExistence type="predicted"/>
<keyword evidence="3" id="KW-1185">Reference proteome</keyword>
<sequence>MRWLRFYVDEEEKQRLRVEARKKKRRSGSKKKAKPRESAVMESLGIPLATRDSWSCYVRQMVIAAYLRAKAALEPGDDGEHESEDDDAPPRPMEIIPMLCPPAKRPLLDDAQFKKLTARTLLGDEGLGPIVDLQRRSEDGAVIEPELVVRTAAMLKKLRKFFPDSRDKVKDTPYDDDDFAMYNVSRALEDVTNDFVEAAKLGYVGAKLVYELD</sequence>
<name>D8RQI4_SELML</name>
<gene>
    <name evidence="2" type="ORF">SELMODRAFT_413516</name>
</gene>
<protein>
    <submittedName>
        <fullName evidence="2">Uncharacterized protein</fullName>
    </submittedName>
</protein>
<organism evidence="3">
    <name type="scientific">Selaginella moellendorffii</name>
    <name type="common">Spikemoss</name>
    <dbReference type="NCBI Taxonomy" id="88036"/>
    <lineage>
        <taxon>Eukaryota</taxon>
        <taxon>Viridiplantae</taxon>
        <taxon>Streptophyta</taxon>
        <taxon>Embryophyta</taxon>
        <taxon>Tracheophyta</taxon>
        <taxon>Lycopodiopsida</taxon>
        <taxon>Selaginellales</taxon>
        <taxon>Selaginellaceae</taxon>
        <taxon>Selaginella</taxon>
    </lineage>
</organism>
<dbReference type="InParanoid" id="D8RQI4"/>
<evidence type="ECO:0000256" key="1">
    <source>
        <dbReference type="SAM" id="MobiDB-lite"/>
    </source>
</evidence>
<dbReference type="KEGG" id="smo:SELMODRAFT_413516"/>
<evidence type="ECO:0000313" key="2">
    <source>
        <dbReference type="EMBL" id="EFJ25659.1"/>
    </source>
</evidence>
<evidence type="ECO:0000313" key="3">
    <source>
        <dbReference type="Proteomes" id="UP000001514"/>
    </source>
</evidence>
<dbReference type="Gramene" id="EFJ25659">
    <property type="protein sequence ID" value="EFJ25659"/>
    <property type="gene ID" value="SELMODRAFT_413516"/>
</dbReference>
<feature type="region of interest" description="Disordered" evidence="1">
    <location>
        <begin position="17"/>
        <end position="40"/>
    </location>
</feature>
<dbReference type="HOGENOM" id="CLU_1296290_0_0_1"/>
<accession>D8RQI4</accession>
<dbReference type="Proteomes" id="UP000001514">
    <property type="component" value="Unassembled WGS sequence"/>
</dbReference>
<reference evidence="2 3" key="1">
    <citation type="journal article" date="2011" name="Science">
        <title>The Selaginella genome identifies genetic changes associated with the evolution of vascular plants.</title>
        <authorList>
            <person name="Banks J.A."/>
            <person name="Nishiyama T."/>
            <person name="Hasebe M."/>
            <person name="Bowman J.L."/>
            <person name="Gribskov M."/>
            <person name="dePamphilis C."/>
            <person name="Albert V.A."/>
            <person name="Aono N."/>
            <person name="Aoyama T."/>
            <person name="Ambrose B.A."/>
            <person name="Ashton N.W."/>
            <person name="Axtell M.J."/>
            <person name="Barker E."/>
            <person name="Barker M.S."/>
            <person name="Bennetzen J.L."/>
            <person name="Bonawitz N.D."/>
            <person name="Chapple C."/>
            <person name="Cheng C."/>
            <person name="Correa L.G."/>
            <person name="Dacre M."/>
            <person name="DeBarry J."/>
            <person name="Dreyer I."/>
            <person name="Elias M."/>
            <person name="Engstrom E.M."/>
            <person name="Estelle M."/>
            <person name="Feng L."/>
            <person name="Finet C."/>
            <person name="Floyd S.K."/>
            <person name="Frommer W.B."/>
            <person name="Fujita T."/>
            <person name="Gramzow L."/>
            <person name="Gutensohn M."/>
            <person name="Harholt J."/>
            <person name="Hattori M."/>
            <person name="Heyl A."/>
            <person name="Hirai T."/>
            <person name="Hiwatashi Y."/>
            <person name="Ishikawa M."/>
            <person name="Iwata M."/>
            <person name="Karol K.G."/>
            <person name="Koehler B."/>
            <person name="Kolukisaoglu U."/>
            <person name="Kubo M."/>
            <person name="Kurata T."/>
            <person name="Lalonde S."/>
            <person name="Li K."/>
            <person name="Li Y."/>
            <person name="Litt A."/>
            <person name="Lyons E."/>
            <person name="Manning G."/>
            <person name="Maruyama T."/>
            <person name="Michael T.P."/>
            <person name="Mikami K."/>
            <person name="Miyazaki S."/>
            <person name="Morinaga S."/>
            <person name="Murata T."/>
            <person name="Mueller-Roeber B."/>
            <person name="Nelson D.R."/>
            <person name="Obara M."/>
            <person name="Oguri Y."/>
            <person name="Olmstead R.G."/>
            <person name="Onodera N."/>
            <person name="Petersen B.L."/>
            <person name="Pils B."/>
            <person name="Prigge M."/>
            <person name="Rensing S.A."/>
            <person name="Riano-Pachon D.M."/>
            <person name="Roberts A.W."/>
            <person name="Sato Y."/>
            <person name="Scheller H.V."/>
            <person name="Schulz B."/>
            <person name="Schulz C."/>
            <person name="Shakirov E.V."/>
            <person name="Shibagaki N."/>
            <person name="Shinohara N."/>
            <person name="Shippen D.E."/>
            <person name="Soerensen I."/>
            <person name="Sotooka R."/>
            <person name="Sugimoto N."/>
            <person name="Sugita M."/>
            <person name="Sumikawa N."/>
            <person name="Tanurdzic M."/>
            <person name="Theissen G."/>
            <person name="Ulvskov P."/>
            <person name="Wakazuki S."/>
            <person name="Weng J.K."/>
            <person name="Willats W.W."/>
            <person name="Wipf D."/>
            <person name="Wolf P.G."/>
            <person name="Yang L."/>
            <person name="Zimmer A.D."/>
            <person name="Zhu Q."/>
            <person name="Mitros T."/>
            <person name="Hellsten U."/>
            <person name="Loque D."/>
            <person name="Otillar R."/>
            <person name="Salamov A."/>
            <person name="Schmutz J."/>
            <person name="Shapiro H."/>
            <person name="Lindquist E."/>
            <person name="Lucas S."/>
            <person name="Rokhsar D."/>
            <person name="Grigoriev I.V."/>
        </authorList>
    </citation>
    <scope>NUCLEOTIDE SEQUENCE [LARGE SCALE GENOMIC DNA]</scope>
</reference>
<feature type="compositionally biased region" description="Basic residues" evidence="1">
    <location>
        <begin position="20"/>
        <end position="34"/>
    </location>
</feature>
<dbReference type="AlphaFoldDB" id="D8RQI4"/>
<dbReference type="EMBL" id="GL377586">
    <property type="protein sequence ID" value="EFJ25659.1"/>
    <property type="molecule type" value="Genomic_DNA"/>
</dbReference>